<dbReference type="EMBL" id="JACHXE010000015">
    <property type="protein sequence ID" value="MBB3081678.1"/>
    <property type="molecule type" value="Genomic_DNA"/>
</dbReference>
<proteinExistence type="predicted"/>
<dbReference type="Proteomes" id="UP000572907">
    <property type="component" value="Unassembled WGS sequence"/>
</dbReference>
<comment type="caution">
    <text evidence="1">The sequence shown here is derived from an EMBL/GenBank/DDBJ whole genome shotgun (WGS) entry which is preliminary data.</text>
</comment>
<gene>
    <name evidence="1" type="ORF">FHS41_008236</name>
</gene>
<protein>
    <submittedName>
        <fullName evidence="1">Uncharacterized protein</fullName>
    </submittedName>
</protein>
<evidence type="ECO:0000313" key="1">
    <source>
        <dbReference type="EMBL" id="MBB3081678.1"/>
    </source>
</evidence>
<sequence>MIWLGPVQWDGQHAPFFACEECLDRLMQQARAYFMARQPISV</sequence>
<keyword evidence="2" id="KW-1185">Reference proteome</keyword>
<organism evidence="1 2">
    <name type="scientific">Streptomyces violarus</name>
    <dbReference type="NCBI Taxonomy" id="67380"/>
    <lineage>
        <taxon>Bacteria</taxon>
        <taxon>Bacillati</taxon>
        <taxon>Actinomycetota</taxon>
        <taxon>Actinomycetes</taxon>
        <taxon>Kitasatosporales</taxon>
        <taxon>Streptomycetaceae</taxon>
        <taxon>Streptomyces</taxon>
    </lineage>
</organism>
<dbReference type="AlphaFoldDB" id="A0A7W5F6H5"/>
<accession>A0A7W5F6H5</accession>
<reference evidence="1 2" key="1">
    <citation type="submission" date="2020-08" db="EMBL/GenBank/DDBJ databases">
        <title>Genomic Encyclopedia of Type Strains, Phase III (KMG-III): the genomes of soil and plant-associated and newly described type strains.</title>
        <authorList>
            <person name="Whitman W."/>
        </authorList>
    </citation>
    <scope>NUCLEOTIDE SEQUENCE [LARGE SCALE GENOMIC DNA]</scope>
    <source>
        <strain evidence="1 2">CECT 3237</strain>
    </source>
</reference>
<name>A0A7W5F6H5_9ACTN</name>
<dbReference type="RefSeq" id="WP_308431823.1">
    <property type="nucleotide sequence ID" value="NZ_BMUP01000015.1"/>
</dbReference>
<evidence type="ECO:0000313" key="2">
    <source>
        <dbReference type="Proteomes" id="UP000572907"/>
    </source>
</evidence>